<proteinExistence type="predicted"/>
<organism evidence="1 2">
    <name type="scientific">Rhodopirellula baltica SH28</name>
    <dbReference type="NCBI Taxonomy" id="993517"/>
    <lineage>
        <taxon>Bacteria</taxon>
        <taxon>Pseudomonadati</taxon>
        <taxon>Planctomycetota</taxon>
        <taxon>Planctomycetia</taxon>
        <taxon>Pirellulales</taxon>
        <taxon>Pirellulaceae</taxon>
        <taxon>Rhodopirellula</taxon>
    </lineage>
</organism>
<reference evidence="1 2" key="1">
    <citation type="journal article" date="2013" name="Mar. Genomics">
        <title>Expression of sulfatases in Rhodopirellula baltica and the diversity of sulfatases in the genus Rhodopirellula.</title>
        <authorList>
            <person name="Wegner C.E."/>
            <person name="Richter-Heitmann T."/>
            <person name="Klindworth A."/>
            <person name="Klockow C."/>
            <person name="Richter M."/>
            <person name="Achstetter T."/>
            <person name="Glockner F.O."/>
            <person name="Harder J."/>
        </authorList>
    </citation>
    <scope>NUCLEOTIDE SEQUENCE [LARGE SCALE GENOMIC DNA]</scope>
    <source>
        <strain evidence="1 2">SH28</strain>
    </source>
</reference>
<dbReference type="AlphaFoldDB" id="K5D8D2"/>
<sequence>MGSVTLPESHPVTDAAAANAENERKCLLCMETLEVRERTSSSTEDRRMIPVFIKGRINRQKGR</sequence>
<evidence type="ECO:0000313" key="1">
    <source>
        <dbReference type="EMBL" id="EKJ98707.1"/>
    </source>
</evidence>
<dbReference type="EMBL" id="AMCW01000173">
    <property type="protein sequence ID" value="EKJ98707.1"/>
    <property type="molecule type" value="Genomic_DNA"/>
</dbReference>
<dbReference type="Proteomes" id="UP000007993">
    <property type="component" value="Unassembled WGS sequence"/>
</dbReference>
<evidence type="ECO:0000313" key="2">
    <source>
        <dbReference type="Proteomes" id="UP000007993"/>
    </source>
</evidence>
<name>K5D8D2_RHOBT</name>
<dbReference type="PATRIC" id="fig|993517.3.peg.6521"/>
<gene>
    <name evidence="1" type="ORF">RBSH_06022</name>
</gene>
<comment type="caution">
    <text evidence="1">The sequence shown here is derived from an EMBL/GenBank/DDBJ whole genome shotgun (WGS) entry which is preliminary data.</text>
</comment>
<protein>
    <submittedName>
        <fullName evidence="1">Uncharacterized protein</fullName>
    </submittedName>
</protein>
<accession>K5D8D2</accession>